<dbReference type="Proteomes" id="UP001153555">
    <property type="component" value="Unassembled WGS sequence"/>
</dbReference>
<protein>
    <submittedName>
        <fullName evidence="2">Cysteine-rich RLK (RECEPTOR-like protein kinase) 8</fullName>
    </submittedName>
</protein>
<evidence type="ECO:0000313" key="2">
    <source>
        <dbReference type="EMBL" id="CAA0838858.1"/>
    </source>
</evidence>
<dbReference type="InterPro" id="IPR043502">
    <property type="entry name" value="DNA/RNA_pol_sf"/>
</dbReference>
<dbReference type="InterPro" id="IPR013103">
    <property type="entry name" value="RVT_2"/>
</dbReference>
<evidence type="ECO:0000313" key="3">
    <source>
        <dbReference type="Proteomes" id="UP001153555"/>
    </source>
</evidence>
<comment type="caution">
    <text evidence="2">The sequence shown here is derived from an EMBL/GenBank/DDBJ whole genome shotgun (WGS) entry which is preliminary data.</text>
</comment>
<gene>
    <name evidence="2" type="ORF">SHERM_05433</name>
</gene>
<dbReference type="AlphaFoldDB" id="A0A9N7RNZ9"/>
<dbReference type="SUPFAM" id="SSF56672">
    <property type="entry name" value="DNA/RNA polymerases"/>
    <property type="match status" value="1"/>
</dbReference>
<reference evidence="2" key="1">
    <citation type="submission" date="2019-12" db="EMBL/GenBank/DDBJ databases">
        <authorList>
            <person name="Scholes J."/>
        </authorList>
    </citation>
    <scope>NUCLEOTIDE SEQUENCE</scope>
</reference>
<keyword evidence="2" id="KW-0808">Transferase</keyword>
<dbReference type="InterPro" id="IPR000836">
    <property type="entry name" value="PRTase_dom"/>
</dbReference>
<proteinExistence type="predicted"/>
<dbReference type="PANTHER" id="PTHR11439:SF465">
    <property type="entry name" value="REVERSE TRANSCRIPTASE TY1_COPIA-TYPE DOMAIN-CONTAINING PROTEIN"/>
    <property type="match status" value="1"/>
</dbReference>
<dbReference type="CDD" id="cd06223">
    <property type="entry name" value="PRTases_typeI"/>
    <property type="match status" value="1"/>
</dbReference>
<dbReference type="Pfam" id="PF07727">
    <property type="entry name" value="RVT_2"/>
    <property type="match status" value="1"/>
</dbReference>
<dbReference type="GO" id="GO:0016301">
    <property type="term" value="F:kinase activity"/>
    <property type="evidence" value="ECO:0007669"/>
    <property type="project" value="UniProtKB-KW"/>
</dbReference>
<dbReference type="PANTHER" id="PTHR11439">
    <property type="entry name" value="GAG-POL-RELATED RETROTRANSPOSON"/>
    <property type="match status" value="1"/>
</dbReference>
<keyword evidence="2" id="KW-0418">Kinase</keyword>
<accession>A0A9N7RNZ9</accession>
<feature type="domain" description="Reverse transcriptase Ty1/copia-type" evidence="1">
    <location>
        <begin position="35"/>
        <end position="125"/>
    </location>
</feature>
<dbReference type="CDD" id="cd09272">
    <property type="entry name" value="RNase_HI_RT_Ty1"/>
    <property type="match status" value="1"/>
</dbReference>
<evidence type="ECO:0000259" key="1">
    <source>
        <dbReference type="Pfam" id="PF07727"/>
    </source>
</evidence>
<sequence length="346" mass="39063">MANPWNNTTWPLLNAGDGKELMKFFGSKGTSDGNEGDYVHFVNSAGVLVYVDDLLVTGSTMEAIEMLRSYLHNLFTIKDLGAAKFFLGMEITRGTDGVFLSQQKYINDWLQDVHLDCSRSVSTPLPCGLSLVANQGEPLVEAERYRRLIGRLLYLNLTRPDLTYSVQQLSQFVTNPCMDHWKAALHVLKYLRGTSHMGLFYSSTSSFNLRAYGDADWAACKDSRRSVTGYCVFLGTSLISWKSKKQCTVYKSTAEAEYRALSSTVHELQWITYLSSAFRVDVPLPIDVYCDNQATIHISKNPVFHERTKHLDIDCHIVRDKCKEGFIHLLHVSTSTQLADVFTKLL</sequence>
<name>A0A9N7RNZ9_STRHE</name>
<dbReference type="OrthoDB" id="414945at2759"/>
<organism evidence="2 3">
    <name type="scientific">Striga hermonthica</name>
    <name type="common">Purple witchweed</name>
    <name type="synonym">Buchnera hermonthica</name>
    <dbReference type="NCBI Taxonomy" id="68872"/>
    <lineage>
        <taxon>Eukaryota</taxon>
        <taxon>Viridiplantae</taxon>
        <taxon>Streptophyta</taxon>
        <taxon>Embryophyta</taxon>
        <taxon>Tracheophyta</taxon>
        <taxon>Spermatophyta</taxon>
        <taxon>Magnoliopsida</taxon>
        <taxon>eudicotyledons</taxon>
        <taxon>Gunneridae</taxon>
        <taxon>Pentapetalae</taxon>
        <taxon>asterids</taxon>
        <taxon>lamiids</taxon>
        <taxon>Lamiales</taxon>
        <taxon>Orobanchaceae</taxon>
        <taxon>Buchnereae</taxon>
        <taxon>Striga</taxon>
    </lineage>
</organism>
<dbReference type="EMBL" id="CACSLK010031421">
    <property type="protein sequence ID" value="CAA0838858.1"/>
    <property type="molecule type" value="Genomic_DNA"/>
</dbReference>
<keyword evidence="3" id="KW-1185">Reference proteome</keyword>